<proteinExistence type="inferred from homology"/>
<dbReference type="PANTHER" id="PTHR33909">
    <property type="entry name" value="SEC TRANSLOCON ACCESSORY COMPLEX SUBUNIT YAJC"/>
    <property type="match status" value="1"/>
</dbReference>
<evidence type="ECO:0000256" key="1">
    <source>
        <dbReference type="ARBA" id="ARBA00004162"/>
    </source>
</evidence>
<gene>
    <name evidence="11" type="primary">yajC</name>
    <name evidence="11" type="ORF">J4H91_04760</name>
</gene>
<accession>A0A939LTP7</accession>
<dbReference type="InterPro" id="IPR003849">
    <property type="entry name" value="Preprotein_translocase_YajC"/>
</dbReference>
<evidence type="ECO:0000256" key="6">
    <source>
        <dbReference type="ARBA" id="ARBA00022927"/>
    </source>
</evidence>
<dbReference type="PANTHER" id="PTHR33909:SF1">
    <property type="entry name" value="SEC TRANSLOCON ACCESSORY COMPLEX SUBUNIT YAJC"/>
    <property type="match status" value="1"/>
</dbReference>
<dbReference type="EMBL" id="JAGDYL010000006">
    <property type="protein sequence ID" value="MBO1804629.1"/>
    <property type="molecule type" value="Genomic_DNA"/>
</dbReference>
<dbReference type="NCBIfam" id="TIGR00739">
    <property type="entry name" value="yajC"/>
    <property type="match status" value="1"/>
</dbReference>
<comment type="similarity">
    <text evidence="2">Belongs to the YajC family.</text>
</comment>
<comment type="caution">
    <text evidence="11">The sequence shown here is derived from an EMBL/GenBank/DDBJ whole genome shotgun (WGS) entry which is preliminary data.</text>
</comment>
<dbReference type="Proteomes" id="UP000664398">
    <property type="component" value="Unassembled WGS sequence"/>
</dbReference>
<keyword evidence="5" id="KW-0812">Transmembrane</keyword>
<evidence type="ECO:0000313" key="12">
    <source>
        <dbReference type="Proteomes" id="UP000664398"/>
    </source>
</evidence>
<keyword evidence="6" id="KW-0653">Protein transport</keyword>
<feature type="compositionally biased region" description="Basic and acidic residues" evidence="10">
    <location>
        <begin position="96"/>
        <end position="105"/>
    </location>
</feature>
<dbReference type="SMART" id="SM01323">
    <property type="entry name" value="YajC"/>
    <property type="match status" value="1"/>
</dbReference>
<protein>
    <submittedName>
        <fullName evidence="11">Preprotein translocase subunit YajC</fullName>
    </submittedName>
</protein>
<dbReference type="GO" id="GO:0015031">
    <property type="term" value="P:protein transport"/>
    <property type="evidence" value="ECO:0007669"/>
    <property type="project" value="UniProtKB-KW"/>
</dbReference>
<keyword evidence="9" id="KW-0472">Membrane</keyword>
<keyword evidence="4" id="KW-1003">Cell membrane</keyword>
<feature type="compositionally biased region" description="Acidic residues" evidence="10">
    <location>
        <begin position="82"/>
        <end position="95"/>
    </location>
</feature>
<sequence length="135" mass="14775">MFGLIAVLIFFMFRNGKKRQQAMQELQNSLRPGAEVMLQSGIFATIESIDEEENRATVRSGDSTIVVHRSAIAQVVKPVEADASEGELAPDDDPEFGERISREETAAEPVIDLDAEKPAADRDADDEDGSEKPKA</sequence>
<evidence type="ECO:0000256" key="2">
    <source>
        <dbReference type="ARBA" id="ARBA00006742"/>
    </source>
</evidence>
<evidence type="ECO:0000256" key="10">
    <source>
        <dbReference type="SAM" id="MobiDB-lite"/>
    </source>
</evidence>
<dbReference type="AlphaFoldDB" id="A0A939LTP7"/>
<evidence type="ECO:0000256" key="4">
    <source>
        <dbReference type="ARBA" id="ARBA00022475"/>
    </source>
</evidence>
<evidence type="ECO:0000256" key="3">
    <source>
        <dbReference type="ARBA" id="ARBA00022448"/>
    </source>
</evidence>
<keyword evidence="7" id="KW-1133">Transmembrane helix</keyword>
<dbReference type="Pfam" id="PF02699">
    <property type="entry name" value="YajC"/>
    <property type="match status" value="1"/>
</dbReference>
<organism evidence="11 12">
    <name type="scientific">Leucobacter ruminantium</name>
    <dbReference type="NCBI Taxonomy" id="1289170"/>
    <lineage>
        <taxon>Bacteria</taxon>
        <taxon>Bacillati</taxon>
        <taxon>Actinomycetota</taxon>
        <taxon>Actinomycetes</taxon>
        <taxon>Micrococcales</taxon>
        <taxon>Microbacteriaceae</taxon>
        <taxon>Leucobacter</taxon>
    </lineage>
</organism>
<reference evidence="11" key="1">
    <citation type="submission" date="2021-03" db="EMBL/GenBank/DDBJ databases">
        <title>Leucobacter chromiisoli sp. nov., isolated from chromium-containing soil of chemical plant.</title>
        <authorList>
            <person name="Xu Z."/>
        </authorList>
    </citation>
    <scope>NUCLEOTIDE SEQUENCE</scope>
    <source>
        <strain evidence="11">A2</strain>
    </source>
</reference>
<evidence type="ECO:0000313" key="11">
    <source>
        <dbReference type="EMBL" id="MBO1804629.1"/>
    </source>
</evidence>
<keyword evidence="12" id="KW-1185">Reference proteome</keyword>
<dbReference type="GO" id="GO:0005886">
    <property type="term" value="C:plasma membrane"/>
    <property type="evidence" value="ECO:0007669"/>
    <property type="project" value="UniProtKB-SubCell"/>
</dbReference>
<keyword evidence="8" id="KW-0811">Translocation</keyword>
<evidence type="ECO:0000256" key="8">
    <source>
        <dbReference type="ARBA" id="ARBA00023010"/>
    </source>
</evidence>
<keyword evidence="3" id="KW-0813">Transport</keyword>
<feature type="region of interest" description="Disordered" evidence="10">
    <location>
        <begin position="78"/>
        <end position="135"/>
    </location>
</feature>
<evidence type="ECO:0000256" key="7">
    <source>
        <dbReference type="ARBA" id="ARBA00022989"/>
    </source>
</evidence>
<evidence type="ECO:0000256" key="5">
    <source>
        <dbReference type="ARBA" id="ARBA00022692"/>
    </source>
</evidence>
<evidence type="ECO:0000256" key="9">
    <source>
        <dbReference type="ARBA" id="ARBA00023136"/>
    </source>
</evidence>
<name>A0A939LTP7_9MICO</name>
<comment type="subcellular location">
    <subcellularLocation>
        <location evidence="1">Cell membrane</location>
        <topology evidence="1">Single-pass membrane protein</topology>
    </subcellularLocation>
</comment>